<dbReference type="InterPro" id="IPR000587">
    <property type="entry name" value="Creatinase_N"/>
</dbReference>
<keyword evidence="3" id="KW-0031">Aminopeptidase</keyword>
<dbReference type="EMBL" id="SMKZ01000018">
    <property type="protein sequence ID" value="TDE09481.1"/>
    <property type="molecule type" value="Genomic_DNA"/>
</dbReference>
<dbReference type="InterPro" id="IPR000994">
    <property type="entry name" value="Pept_M24"/>
</dbReference>
<evidence type="ECO:0000259" key="2">
    <source>
        <dbReference type="Pfam" id="PF01321"/>
    </source>
</evidence>
<dbReference type="Pfam" id="PF01321">
    <property type="entry name" value="Creatinase_N"/>
    <property type="match status" value="1"/>
</dbReference>
<sequence length="365" mass="38621">MTGALDRLDRARATAARAGLDALLITPGAALRYLIGYDAIPLERLTCLVLPVTGQATLVVPELEAPAALASAVGDLGVDLRPWAETDDPVEVVAGLIPGARRVGLDDQMWAEKVLRLRAAMPAVDQRLAGPIISELRVRKSPEELEALREAGAATDRVHARMGEWLRPERTEAEVARDIAAAIVAEGHARVDFVIVASGLHSASPHHETSDRVIERGEPVVVDIGGTTAAGYCSDSTRTYATGEPPAQFVAAYEALVRAQAAAVGHVAPGVSAESVDAAARDVLAAAGLGEYFIHRTGHGIGMETHEEPYIVAGNVTPLETGMAFSIEPGFYLPGRYGARIEDIVVVTATGAERLNHRPRELVIL</sequence>
<dbReference type="GO" id="GO:0004177">
    <property type="term" value="F:aminopeptidase activity"/>
    <property type="evidence" value="ECO:0007669"/>
    <property type="project" value="UniProtKB-KW"/>
</dbReference>
<evidence type="ECO:0000259" key="1">
    <source>
        <dbReference type="Pfam" id="PF00557"/>
    </source>
</evidence>
<dbReference type="Gene3D" id="3.90.230.10">
    <property type="entry name" value="Creatinase/methionine aminopeptidase superfamily"/>
    <property type="match status" value="1"/>
</dbReference>
<evidence type="ECO:0000313" key="3">
    <source>
        <dbReference type="EMBL" id="TDE09481.1"/>
    </source>
</evidence>
<dbReference type="InterPro" id="IPR036005">
    <property type="entry name" value="Creatinase/aminopeptidase-like"/>
</dbReference>
<name>A0A4R5DCD1_9ACTN</name>
<keyword evidence="3" id="KW-0645">Protease</keyword>
<proteinExistence type="predicted"/>
<dbReference type="InParanoid" id="A0A4R5DCD1"/>
<feature type="domain" description="Peptidase M24" evidence="1">
    <location>
        <begin position="146"/>
        <end position="349"/>
    </location>
</feature>
<dbReference type="FunCoup" id="A0A4R5DCD1">
    <property type="interactions" value="258"/>
</dbReference>
<dbReference type="SUPFAM" id="SSF53092">
    <property type="entry name" value="Creatinase/prolidase N-terminal domain"/>
    <property type="match status" value="1"/>
</dbReference>
<dbReference type="OrthoDB" id="9806388at2"/>
<dbReference type="Proteomes" id="UP000294739">
    <property type="component" value="Unassembled WGS sequence"/>
</dbReference>
<dbReference type="InterPro" id="IPR029149">
    <property type="entry name" value="Creatin/AminoP/Spt16_N"/>
</dbReference>
<gene>
    <name evidence="3" type="ORF">E1269_14285</name>
</gene>
<protein>
    <submittedName>
        <fullName evidence="3">Aminopeptidase P family protein</fullName>
    </submittedName>
</protein>
<dbReference type="PANTHER" id="PTHR46112">
    <property type="entry name" value="AMINOPEPTIDASE"/>
    <property type="match status" value="1"/>
</dbReference>
<keyword evidence="3" id="KW-0378">Hydrolase</keyword>
<dbReference type="AlphaFoldDB" id="A0A4R5DCD1"/>
<dbReference type="Pfam" id="PF00557">
    <property type="entry name" value="Peptidase_M24"/>
    <property type="match status" value="1"/>
</dbReference>
<reference evidence="3 4" key="1">
    <citation type="submission" date="2019-03" db="EMBL/GenBank/DDBJ databases">
        <title>Draft genome sequences of novel Actinobacteria.</title>
        <authorList>
            <person name="Sahin N."/>
            <person name="Ay H."/>
            <person name="Saygin H."/>
        </authorList>
    </citation>
    <scope>NUCLEOTIDE SEQUENCE [LARGE SCALE GENOMIC DNA]</scope>
    <source>
        <strain evidence="3 4">5K138</strain>
    </source>
</reference>
<dbReference type="InterPro" id="IPR050659">
    <property type="entry name" value="Peptidase_M24B"/>
</dbReference>
<dbReference type="PANTHER" id="PTHR46112:SF3">
    <property type="entry name" value="AMINOPEPTIDASE YPDF"/>
    <property type="match status" value="1"/>
</dbReference>
<dbReference type="Gene3D" id="3.40.350.10">
    <property type="entry name" value="Creatinase/prolidase N-terminal domain"/>
    <property type="match status" value="1"/>
</dbReference>
<dbReference type="RefSeq" id="WP_131895572.1">
    <property type="nucleotide sequence ID" value="NZ_SMKZ01000018.1"/>
</dbReference>
<accession>A0A4R5DCD1</accession>
<dbReference type="SUPFAM" id="SSF55920">
    <property type="entry name" value="Creatinase/aminopeptidase"/>
    <property type="match status" value="1"/>
</dbReference>
<feature type="domain" description="Creatinase N-terminal" evidence="2">
    <location>
        <begin position="7"/>
        <end position="138"/>
    </location>
</feature>
<evidence type="ECO:0000313" key="4">
    <source>
        <dbReference type="Proteomes" id="UP000294739"/>
    </source>
</evidence>
<comment type="caution">
    <text evidence="3">The sequence shown here is derived from an EMBL/GenBank/DDBJ whole genome shotgun (WGS) entry which is preliminary data.</text>
</comment>
<keyword evidence="4" id="KW-1185">Reference proteome</keyword>
<organism evidence="3 4">
    <name type="scientific">Jiangella asiatica</name>
    <dbReference type="NCBI Taxonomy" id="2530372"/>
    <lineage>
        <taxon>Bacteria</taxon>
        <taxon>Bacillati</taxon>
        <taxon>Actinomycetota</taxon>
        <taxon>Actinomycetes</taxon>
        <taxon>Jiangellales</taxon>
        <taxon>Jiangellaceae</taxon>
        <taxon>Jiangella</taxon>
    </lineage>
</organism>